<comment type="function">
    <text evidence="6">Participates in both the initiation and recycling phases of transcription. In the presence of the delta subunit, RNAP displays an increased specificity of transcription, a decreased affinity for nucleic acids, and an increased efficiency of RNA synthesis because of enhanced recycling.</text>
</comment>
<reference evidence="10" key="1">
    <citation type="submission" date="2017-01" db="EMBL/GenBank/DDBJ databases">
        <authorList>
            <person name="Varghese N."/>
            <person name="Submissions S."/>
        </authorList>
    </citation>
    <scope>NUCLEOTIDE SEQUENCE [LARGE SCALE GENOMIC DNA]</scope>
    <source>
        <strain evidence="10">DSM 23127</strain>
    </source>
</reference>
<evidence type="ECO:0000313" key="9">
    <source>
        <dbReference type="EMBL" id="SIS41108.1"/>
    </source>
</evidence>
<dbReference type="InterPro" id="IPR038087">
    <property type="entry name" value="RNAP_delta_N_dom_sf"/>
</dbReference>
<feature type="compositionally biased region" description="Basic residues" evidence="7">
    <location>
        <begin position="96"/>
        <end position="109"/>
    </location>
</feature>
<name>A0A1N7IVJ6_9BACI</name>
<dbReference type="GO" id="GO:0003899">
    <property type="term" value="F:DNA-directed RNA polymerase activity"/>
    <property type="evidence" value="ECO:0007669"/>
    <property type="project" value="UniProtKB-UniRule"/>
</dbReference>
<evidence type="ECO:0000256" key="3">
    <source>
        <dbReference type="ARBA" id="ARBA00022679"/>
    </source>
</evidence>
<dbReference type="STRING" id="570947.SAMN05421687_102310"/>
<dbReference type="EMBL" id="FTOC01000002">
    <property type="protein sequence ID" value="SIS41108.1"/>
    <property type="molecule type" value="Genomic_DNA"/>
</dbReference>
<gene>
    <name evidence="6" type="primary">rpoE</name>
    <name evidence="9" type="ORF">SAMN05421687_102310</name>
</gene>
<evidence type="ECO:0000259" key="8">
    <source>
        <dbReference type="PROSITE" id="PS51913"/>
    </source>
</evidence>
<evidence type="ECO:0000256" key="7">
    <source>
        <dbReference type="SAM" id="MobiDB-lite"/>
    </source>
</evidence>
<proteinExistence type="inferred from homology"/>
<keyword evidence="3 6" id="KW-0808">Transferase</keyword>
<comment type="similarity">
    <text evidence="1 6">Belongs to the RpoE family.</text>
</comment>
<dbReference type="HAMAP" id="MF_00357">
    <property type="entry name" value="RNApol_bact_RpoE"/>
    <property type="match status" value="1"/>
</dbReference>
<feature type="region of interest" description="Disordered" evidence="7">
    <location>
        <begin position="95"/>
        <end position="185"/>
    </location>
</feature>
<dbReference type="RefSeq" id="WP_076557260.1">
    <property type="nucleotide sequence ID" value="NZ_FTOC01000002.1"/>
</dbReference>
<dbReference type="Proteomes" id="UP000187608">
    <property type="component" value="Unassembled WGS sequence"/>
</dbReference>
<organism evidence="9 10">
    <name type="scientific">Salimicrobium flavidum</name>
    <dbReference type="NCBI Taxonomy" id="570947"/>
    <lineage>
        <taxon>Bacteria</taxon>
        <taxon>Bacillati</taxon>
        <taxon>Bacillota</taxon>
        <taxon>Bacilli</taxon>
        <taxon>Bacillales</taxon>
        <taxon>Bacillaceae</taxon>
        <taxon>Salimicrobium</taxon>
    </lineage>
</organism>
<keyword evidence="4 6" id="KW-0548">Nucleotidyltransferase</keyword>
<feature type="domain" description="HTH HARE-type" evidence="8">
    <location>
        <begin position="14"/>
        <end position="81"/>
    </location>
</feature>
<dbReference type="GO" id="GO:0006355">
    <property type="term" value="P:regulation of DNA-templated transcription"/>
    <property type="evidence" value="ECO:0007669"/>
    <property type="project" value="UniProtKB-UniRule"/>
</dbReference>
<dbReference type="Gene3D" id="1.10.10.1250">
    <property type="entry name" value="RNA polymerase, subunit delta, N-terminal domain"/>
    <property type="match status" value="1"/>
</dbReference>
<evidence type="ECO:0000313" key="10">
    <source>
        <dbReference type="Proteomes" id="UP000187608"/>
    </source>
</evidence>
<dbReference type="GO" id="GO:0006351">
    <property type="term" value="P:DNA-templated transcription"/>
    <property type="evidence" value="ECO:0007669"/>
    <property type="project" value="InterPro"/>
</dbReference>
<dbReference type="InterPro" id="IPR029757">
    <property type="entry name" value="RpoE"/>
</dbReference>
<keyword evidence="5 6" id="KW-0804">Transcription</keyword>
<accession>A0A1N7IVJ6</accession>
<evidence type="ECO:0000256" key="2">
    <source>
        <dbReference type="ARBA" id="ARBA00022478"/>
    </source>
</evidence>
<keyword evidence="10" id="KW-1185">Reference proteome</keyword>
<dbReference type="GO" id="GO:0000428">
    <property type="term" value="C:DNA-directed RNA polymerase complex"/>
    <property type="evidence" value="ECO:0007669"/>
    <property type="project" value="UniProtKB-KW"/>
</dbReference>
<dbReference type="PROSITE" id="PS51913">
    <property type="entry name" value="HTH_HARE"/>
    <property type="match status" value="1"/>
</dbReference>
<sequence>MSLKDLTQQQIEETSMLEMAYVVLEDQQQTYDFNDLFHQIADLKKYSKTRKQEAIAQFYTDMNLDGRFTTTGTNQWGLRKWYPIEQMEEDIANLPKVRKKKKKKKKKPSKLLEDELGLSEEDGDEEGEGTEELDLTDEDLDLEDDDDFEGDYDEDDLDDEEEEMVSEDTSFIGEDDDNDNKDDKA</sequence>
<dbReference type="AlphaFoldDB" id="A0A1N7IVJ6"/>
<evidence type="ECO:0000256" key="1">
    <source>
        <dbReference type="ARBA" id="ARBA00009828"/>
    </source>
</evidence>
<dbReference type="OrthoDB" id="401223at2"/>
<evidence type="ECO:0000256" key="4">
    <source>
        <dbReference type="ARBA" id="ARBA00022695"/>
    </source>
</evidence>
<protein>
    <recommendedName>
        <fullName evidence="6">Probable DNA-directed RNA polymerase subunit delta</fullName>
    </recommendedName>
    <alternativeName>
        <fullName evidence="6">RNAP delta factor</fullName>
    </alternativeName>
</protein>
<feature type="compositionally biased region" description="Acidic residues" evidence="7">
    <location>
        <begin position="114"/>
        <end position="166"/>
    </location>
</feature>
<feature type="compositionally biased region" description="Acidic residues" evidence="7">
    <location>
        <begin position="173"/>
        <end position="185"/>
    </location>
</feature>
<dbReference type="Pfam" id="PF05066">
    <property type="entry name" value="HARE-HTH"/>
    <property type="match status" value="1"/>
</dbReference>
<comment type="subunit">
    <text evidence="6">RNAP is composed of a core of 2 alpha, a beta and a beta' subunits. The core is associated with a delta subunit and one of several sigma factors.</text>
</comment>
<dbReference type="InterPro" id="IPR007759">
    <property type="entry name" value="Asxl_HARE-HTH"/>
</dbReference>
<keyword evidence="2 6" id="KW-0240">DNA-directed RNA polymerase</keyword>
<evidence type="ECO:0000256" key="5">
    <source>
        <dbReference type="ARBA" id="ARBA00023163"/>
    </source>
</evidence>
<evidence type="ECO:0000256" key="6">
    <source>
        <dbReference type="HAMAP-Rule" id="MF_00357"/>
    </source>
</evidence>
<dbReference type="NCBIfam" id="TIGR04567">
    <property type="entry name" value="RNAP_delt_lowGC"/>
    <property type="match status" value="1"/>
</dbReference>